<proteinExistence type="predicted"/>
<reference evidence="7" key="1">
    <citation type="submission" date="2017-05" db="EMBL/GenBank/DDBJ databases">
        <title>Improved OligoMM genomes.</title>
        <authorList>
            <person name="Garzetti D."/>
        </authorList>
    </citation>
    <scope>NUCLEOTIDE SEQUENCE [LARGE SCALE GENOMIC DNA]</scope>
    <source>
        <strain evidence="7">YL45</strain>
    </source>
</reference>
<protein>
    <recommendedName>
        <fullName evidence="5">FAD-dependent oxidoreductase 2 FAD-binding domain-containing protein</fullName>
    </recommendedName>
</protein>
<dbReference type="PANTHER" id="PTHR43400:SF7">
    <property type="entry name" value="FAD-DEPENDENT OXIDOREDUCTASE 2 FAD BINDING DOMAIN-CONTAINING PROTEIN"/>
    <property type="match status" value="1"/>
</dbReference>
<keyword evidence="2" id="KW-0285">Flavoprotein</keyword>
<dbReference type="Pfam" id="PF00890">
    <property type="entry name" value="FAD_binding_2"/>
    <property type="match status" value="1"/>
</dbReference>
<comment type="cofactor">
    <cofactor evidence="1">
        <name>FAD</name>
        <dbReference type="ChEBI" id="CHEBI:57692"/>
    </cofactor>
</comment>
<evidence type="ECO:0000256" key="1">
    <source>
        <dbReference type="ARBA" id="ARBA00001974"/>
    </source>
</evidence>
<dbReference type="SUPFAM" id="SSF56425">
    <property type="entry name" value="Succinate dehydrogenase/fumarate reductase flavoprotein, catalytic domain"/>
    <property type="match status" value="1"/>
</dbReference>
<gene>
    <name evidence="6" type="ORF">ADH67_02655</name>
</gene>
<dbReference type="SUPFAM" id="SSF51905">
    <property type="entry name" value="FAD/NAD(P)-binding domain"/>
    <property type="match status" value="1"/>
</dbReference>
<dbReference type="InterPro" id="IPR036188">
    <property type="entry name" value="FAD/NAD-bd_sf"/>
</dbReference>
<dbReference type="Proteomes" id="UP000214610">
    <property type="component" value="Unassembled WGS sequence"/>
</dbReference>
<organism evidence="6 7">
    <name type="scientific">Turicimonas muris</name>
    <dbReference type="NCBI Taxonomy" id="1796652"/>
    <lineage>
        <taxon>Bacteria</taxon>
        <taxon>Pseudomonadati</taxon>
        <taxon>Pseudomonadota</taxon>
        <taxon>Betaproteobacteria</taxon>
        <taxon>Burkholderiales</taxon>
        <taxon>Sutterellaceae</taxon>
        <taxon>Turicimonas</taxon>
    </lineage>
</organism>
<keyword evidence="4" id="KW-0560">Oxidoreductase</keyword>
<dbReference type="InterPro" id="IPR050315">
    <property type="entry name" value="FAD-oxidoreductase_2"/>
</dbReference>
<accession>A0A227KRU2</accession>
<dbReference type="AlphaFoldDB" id="A0A227KRU2"/>
<keyword evidence="3" id="KW-0274">FAD</keyword>
<dbReference type="Gene3D" id="3.90.700.10">
    <property type="entry name" value="Succinate dehydrogenase/fumarate reductase flavoprotein, catalytic domain"/>
    <property type="match status" value="1"/>
</dbReference>
<evidence type="ECO:0000256" key="3">
    <source>
        <dbReference type="ARBA" id="ARBA00022827"/>
    </source>
</evidence>
<sequence length="134" mass="14531">MWCQSREYSTTKELAEAEGISYKNLEKTIRIYNEDVAKGKDSEYGRTKLLQTIDTAPYYAFECEPQIYTSYSGLEINKKAQVLNEAGVPIKGLYAAGDVTGHLAYQSGLGGGGISGLVMATVYGKIAGEEAAKN</sequence>
<evidence type="ECO:0000313" key="6">
    <source>
        <dbReference type="EMBL" id="OXE51213.1"/>
    </source>
</evidence>
<dbReference type="EMBL" id="NHMP01000001">
    <property type="protein sequence ID" value="OXE51213.1"/>
    <property type="molecule type" value="Genomic_DNA"/>
</dbReference>
<dbReference type="InterPro" id="IPR003953">
    <property type="entry name" value="FAD-dep_OxRdtase_2_FAD-bd"/>
</dbReference>
<dbReference type="Gene3D" id="3.50.50.60">
    <property type="entry name" value="FAD/NAD(P)-binding domain"/>
    <property type="match status" value="1"/>
</dbReference>
<dbReference type="GO" id="GO:0016491">
    <property type="term" value="F:oxidoreductase activity"/>
    <property type="evidence" value="ECO:0007669"/>
    <property type="project" value="UniProtKB-KW"/>
</dbReference>
<evidence type="ECO:0000259" key="5">
    <source>
        <dbReference type="Pfam" id="PF00890"/>
    </source>
</evidence>
<name>A0A227KRU2_9BURK</name>
<feature type="domain" description="FAD-dependent oxidoreductase 2 FAD-binding" evidence="5">
    <location>
        <begin position="19"/>
        <end position="111"/>
    </location>
</feature>
<evidence type="ECO:0000256" key="2">
    <source>
        <dbReference type="ARBA" id="ARBA00022630"/>
    </source>
</evidence>
<evidence type="ECO:0000256" key="4">
    <source>
        <dbReference type="ARBA" id="ARBA00023002"/>
    </source>
</evidence>
<dbReference type="InterPro" id="IPR027477">
    <property type="entry name" value="Succ_DH/fumarate_Rdtase_cat_sf"/>
</dbReference>
<evidence type="ECO:0000313" key="7">
    <source>
        <dbReference type="Proteomes" id="UP000214610"/>
    </source>
</evidence>
<keyword evidence="7" id="KW-1185">Reference proteome</keyword>
<dbReference type="PANTHER" id="PTHR43400">
    <property type="entry name" value="FUMARATE REDUCTASE"/>
    <property type="match status" value="1"/>
</dbReference>
<comment type="caution">
    <text evidence="6">The sequence shown here is derived from an EMBL/GenBank/DDBJ whole genome shotgun (WGS) entry which is preliminary data.</text>
</comment>